<organism evidence="1 2">
    <name type="scientific">Sesamum alatum</name>
    <dbReference type="NCBI Taxonomy" id="300844"/>
    <lineage>
        <taxon>Eukaryota</taxon>
        <taxon>Viridiplantae</taxon>
        <taxon>Streptophyta</taxon>
        <taxon>Embryophyta</taxon>
        <taxon>Tracheophyta</taxon>
        <taxon>Spermatophyta</taxon>
        <taxon>Magnoliopsida</taxon>
        <taxon>eudicotyledons</taxon>
        <taxon>Gunneridae</taxon>
        <taxon>Pentapetalae</taxon>
        <taxon>asterids</taxon>
        <taxon>lamiids</taxon>
        <taxon>Lamiales</taxon>
        <taxon>Pedaliaceae</taxon>
        <taxon>Sesamum</taxon>
    </lineage>
</organism>
<sequence length="184" mass="20243">MEMNKGTSGTLEEGFVESKLSQDENPCSKIFEQVDSVSLCNISDKCAADVYGGHSEVGEVELARELANGSGEESMVCDGIAGNNWINKGVLESYPDETTLVLMNGNEIKNNDVPVLEGDLQFSGSDGIHIGRVEDPVEKGDGVLRHHELFQVEKVEEPEEKGDHVLHPHEPGSPTKIEVFWEWY</sequence>
<dbReference type="Proteomes" id="UP001293254">
    <property type="component" value="Unassembled WGS sequence"/>
</dbReference>
<evidence type="ECO:0000313" key="1">
    <source>
        <dbReference type="EMBL" id="KAK4437231.1"/>
    </source>
</evidence>
<name>A0AAE1YVX8_9LAMI</name>
<proteinExistence type="predicted"/>
<gene>
    <name evidence="1" type="ORF">Salat_0057000</name>
</gene>
<comment type="caution">
    <text evidence="1">The sequence shown here is derived from an EMBL/GenBank/DDBJ whole genome shotgun (WGS) entry which is preliminary data.</text>
</comment>
<reference evidence="1" key="1">
    <citation type="submission" date="2020-06" db="EMBL/GenBank/DDBJ databases">
        <authorList>
            <person name="Li T."/>
            <person name="Hu X."/>
            <person name="Zhang T."/>
            <person name="Song X."/>
            <person name="Zhang H."/>
            <person name="Dai N."/>
            <person name="Sheng W."/>
            <person name="Hou X."/>
            <person name="Wei L."/>
        </authorList>
    </citation>
    <scope>NUCLEOTIDE SEQUENCE</scope>
    <source>
        <strain evidence="1">3651</strain>
        <tissue evidence="1">Leaf</tissue>
    </source>
</reference>
<keyword evidence="2" id="KW-1185">Reference proteome</keyword>
<accession>A0AAE1YVX8</accession>
<evidence type="ECO:0000313" key="2">
    <source>
        <dbReference type="Proteomes" id="UP001293254"/>
    </source>
</evidence>
<protein>
    <submittedName>
        <fullName evidence="1">Uncharacterized protein</fullName>
    </submittedName>
</protein>
<dbReference type="EMBL" id="JACGWO010000001">
    <property type="protein sequence ID" value="KAK4437231.1"/>
    <property type="molecule type" value="Genomic_DNA"/>
</dbReference>
<reference evidence="1" key="2">
    <citation type="journal article" date="2024" name="Plant">
        <title>Genomic evolution and insights into agronomic trait innovations of Sesamum species.</title>
        <authorList>
            <person name="Miao H."/>
            <person name="Wang L."/>
            <person name="Qu L."/>
            <person name="Liu H."/>
            <person name="Sun Y."/>
            <person name="Le M."/>
            <person name="Wang Q."/>
            <person name="Wei S."/>
            <person name="Zheng Y."/>
            <person name="Lin W."/>
            <person name="Duan Y."/>
            <person name="Cao H."/>
            <person name="Xiong S."/>
            <person name="Wang X."/>
            <person name="Wei L."/>
            <person name="Li C."/>
            <person name="Ma Q."/>
            <person name="Ju M."/>
            <person name="Zhao R."/>
            <person name="Li G."/>
            <person name="Mu C."/>
            <person name="Tian Q."/>
            <person name="Mei H."/>
            <person name="Zhang T."/>
            <person name="Gao T."/>
            <person name="Zhang H."/>
        </authorList>
    </citation>
    <scope>NUCLEOTIDE SEQUENCE</scope>
    <source>
        <strain evidence="1">3651</strain>
    </source>
</reference>
<dbReference type="AlphaFoldDB" id="A0AAE1YVX8"/>